<protein>
    <submittedName>
        <fullName evidence="2">Copper chaperone PCu(A)C</fullName>
    </submittedName>
</protein>
<organism evidence="2 3">
    <name type="scientific">Cereibacter sphaeroides</name>
    <name type="common">Rhodobacter sphaeroides</name>
    <dbReference type="NCBI Taxonomy" id="1063"/>
    <lineage>
        <taxon>Bacteria</taxon>
        <taxon>Pseudomonadati</taxon>
        <taxon>Pseudomonadota</taxon>
        <taxon>Alphaproteobacteria</taxon>
        <taxon>Rhodobacterales</taxon>
        <taxon>Paracoccaceae</taxon>
        <taxon>Cereibacter</taxon>
    </lineage>
</organism>
<feature type="chain" id="PRO_5043869640" evidence="1">
    <location>
        <begin position="22"/>
        <end position="160"/>
    </location>
</feature>
<dbReference type="InterPro" id="IPR036182">
    <property type="entry name" value="PCuAC_sf"/>
</dbReference>
<dbReference type="EMBL" id="QWGP01000021">
    <property type="protein sequence ID" value="RHZ92784.1"/>
    <property type="molecule type" value="Genomic_DNA"/>
</dbReference>
<dbReference type="Proteomes" id="UP000266305">
    <property type="component" value="Unassembled WGS sequence"/>
</dbReference>
<evidence type="ECO:0000256" key="1">
    <source>
        <dbReference type="SAM" id="SignalP"/>
    </source>
</evidence>
<name>A0AAX1UHT2_CERSP</name>
<reference evidence="2 3" key="1">
    <citation type="submission" date="2018-08" db="EMBL/GenBank/DDBJ databases">
        <title>Draft genome sequence of Rhodobacter sphaeroides FY.</title>
        <authorList>
            <person name="Rayyan A."/>
            <person name="Meyer T.E."/>
            <person name="Kyndt J.A."/>
        </authorList>
    </citation>
    <scope>NUCLEOTIDE SEQUENCE [LARGE SCALE GENOMIC DNA]</scope>
    <source>
        <strain evidence="2 3">FY</strain>
    </source>
</reference>
<evidence type="ECO:0000313" key="3">
    <source>
        <dbReference type="Proteomes" id="UP000266305"/>
    </source>
</evidence>
<accession>A0AAX1UHT2</accession>
<comment type="caution">
    <text evidence="2">The sequence shown here is derived from an EMBL/GenBank/DDBJ whole genome shotgun (WGS) entry which is preliminary data.</text>
</comment>
<dbReference type="InterPro" id="IPR058248">
    <property type="entry name" value="Lxx211020-like"/>
</dbReference>
<feature type="signal peptide" evidence="1">
    <location>
        <begin position="1"/>
        <end position="21"/>
    </location>
</feature>
<gene>
    <name evidence="2" type="ORF">D1114_16400</name>
</gene>
<dbReference type="SUPFAM" id="SSF110087">
    <property type="entry name" value="DR1885-like metal-binding protein"/>
    <property type="match status" value="1"/>
</dbReference>
<dbReference type="Gene3D" id="2.60.40.1890">
    <property type="entry name" value="PCu(A)C copper chaperone"/>
    <property type="match status" value="1"/>
</dbReference>
<dbReference type="PANTHER" id="PTHR36302">
    <property type="entry name" value="BLR7088 PROTEIN"/>
    <property type="match status" value="1"/>
</dbReference>
<sequence>MTPFQAILAAAAVTFALPAFADSELAVTDAYARVASPAAQSGAIFMVIENHGASDDRLVSAATDAAARVELHTHLAGQDGIMQMVEVKEGFPVPAHGSHALARGGDHVMLMGLAKPLKEGDEIALTLTFESGKVLEVAAPVDTSREAPMGDHMKGMTHGN</sequence>
<dbReference type="InterPro" id="IPR007410">
    <property type="entry name" value="LpqE-like"/>
</dbReference>
<evidence type="ECO:0000313" key="2">
    <source>
        <dbReference type="EMBL" id="RHZ92784.1"/>
    </source>
</evidence>
<dbReference type="PANTHER" id="PTHR36302:SF1">
    <property type="entry name" value="COPPER CHAPERONE PCU(A)C"/>
    <property type="match status" value="1"/>
</dbReference>
<keyword evidence="1" id="KW-0732">Signal</keyword>
<dbReference type="AlphaFoldDB" id="A0AAX1UHT2"/>
<dbReference type="RefSeq" id="WP_002719171.1">
    <property type="nucleotide sequence ID" value="NZ_QWGP01000021.1"/>
</dbReference>
<dbReference type="Pfam" id="PF04314">
    <property type="entry name" value="PCuAC"/>
    <property type="match status" value="1"/>
</dbReference>
<proteinExistence type="predicted"/>